<proteinExistence type="predicted"/>
<gene>
    <name evidence="1" type="ORF">QO001_006136</name>
</gene>
<protein>
    <submittedName>
        <fullName evidence="1">Uncharacterized protein</fullName>
    </submittedName>
</protein>
<accession>A0AAJ1WZN4</accession>
<reference evidence="1" key="1">
    <citation type="submission" date="2023-07" db="EMBL/GenBank/DDBJ databases">
        <title>Genomic Encyclopedia of Type Strains, Phase IV (KMG-IV): sequencing the most valuable type-strain genomes for metagenomic binning, comparative biology and taxonomic classification.</title>
        <authorList>
            <person name="Goeker M."/>
        </authorList>
    </citation>
    <scope>NUCLEOTIDE SEQUENCE</scope>
    <source>
        <strain evidence="1">DSM 19569</strain>
    </source>
</reference>
<comment type="caution">
    <text evidence="1">The sequence shown here is derived from an EMBL/GenBank/DDBJ whole genome shotgun (WGS) entry which is preliminary data.</text>
</comment>
<evidence type="ECO:0000313" key="1">
    <source>
        <dbReference type="EMBL" id="MDQ0547180.1"/>
    </source>
</evidence>
<sequence length="87" mass="9592">MKADITTQTTPDPKQAWGRSAFRLVRNLLGVSRNTLKQGLSAEVMQGGVTEACGIWHSVPHNCYVESVTESTPAPRIPLIQRSRLEC</sequence>
<name>A0AAJ1WZN4_9HYPH</name>
<organism evidence="1 2">
    <name type="scientific">Methylobacterium brachiatum</name>
    <dbReference type="NCBI Taxonomy" id="269660"/>
    <lineage>
        <taxon>Bacteria</taxon>
        <taxon>Pseudomonadati</taxon>
        <taxon>Pseudomonadota</taxon>
        <taxon>Alphaproteobacteria</taxon>
        <taxon>Hyphomicrobiales</taxon>
        <taxon>Methylobacteriaceae</taxon>
        <taxon>Methylobacterium</taxon>
    </lineage>
</organism>
<evidence type="ECO:0000313" key="2">
    <source>
        <dbReference type="Proteomes" id="UP001223420"/>
    </source>
</evidence>
<dbReference type="EMBL" id="JAUSWL010000022">
    <property type="protein sequence ID" value="MDQ0547180.1"/>
    <property type="molecule type" value="Genomic_DNA"/>
</dbReference>
<dbReference type="Proteomes" id="UP001223420">
    <property type="component" value="Unassembled WGS sequence"/>
</dbReference>
<dbReference type="AlphaFoldDB" id="A0AAJ1WZN4"/>